<dbReference type="Proteomes" id="UP000092993">
    <property type="component" value="Unassembled WGS sequence"/>
</dbReference>
<dbReference type="EMBL" id="LUGG01000044">
    <property type="protein sequence ID" value="OBZ65476.1"/>
    <property type="molecule type" value="Genomic_DNA"/>
</dbReference>
<gene>
    <name evidence="1" type="ORF">A0H81_14598</name>
</gene>
<reference evidence="1 2" key="1">
    <citation type="submission" date="2016-03" db="EMBL/GenBank/DDBJ databases">
        <title>Whole genome sequencing of Grifola frondosa 9006-11.</title>
        <authorList>
            <person name="Min B."/>
            <person name="Park H."/>
            <person name="Kim J.-G."/>
            <person name="Cho H."/>
            <person name="Oh Y.-L."/>
            <person name="Kong W.-S."/>
            <person name="Choi I.-G."/>
        </authorList>
    </citation>
    <scope>NUCLEOTIDE SEQUENCE [LARGE SCALE GENOMIC DNA]</scope>
    <source>
        <strain evidence="1 2">9006-11</strain>
    </source>
</reference>
<name>A0A1C7LMQ7_GRIFR</name>
<keyword evidence="2" id="KW-1185">Reference proteome</keyword>
<proteinExistence type="predicted"/>
<sequence>MPSSFGGPYMSIVNNSGHLANIGIDMSNLLHTSDAELTITANCYITGFITNLGLATEEMNTALMFKEVGDGLSVTVNFTPILKAYVGCDYEQGQVVDADIQGVQPVWEANLLSLQESTVVSIVRKGGGGYKATQLG</sequence>
<organism evidence="1 2">
    <name type="scientific">Grifola frondosa</name>
    <name type="common">Maitake</name>
    <name type="synonym">Polyporus frondosus</name>
    <dbReference type="NCBI Taxonomy" id="5627"/>
    <lineage>
        <taxon>Eukaryota</taxon>
        <taxon>Fungi</taxon>
        <taxon>Dikarya</taxon>
        <taxon>Basidiomycota</taxon>
        <taxon>Agaricomycotina</taxon>
        <taxon>Agaricomycetes</taxon>
        <taxon>Polyporales</taxon>
        <taxon>Grifolaceae</taxon>
        <taxon>Grifola</taxon>
    </lineage>
</organism>
<evidence type="ECO:0000313" key="2">
    <source>
        <dbReference type="Proteomes" id="UP000092993"/>
    </source>
</evidence>
<dbReference type="AlphaFoldDB" id="A0A1C7LMQ7"/>
<evidence type="ECO:0000313" key="1">
    <source>
        <dbReference type="EMBL" id="OBZ65476.1"/>
    </source>
</evidence>
<protein>
    <submittedName>
        <fullName evidence="1">Uncharacterized protein</fullName>
    </submittedName>
</protein>
<accession>A0A1C7LMQ7</accession>
<dbReference type="OrthoDB" id="3135897at2759"/>
<comment type="caution">
    <text evidence="1">The sequence shown here is derived from an EMBL/GenBank/DDBJ whole genome shotgun (WGS) entry which is preliminary data.</text>
</comment>